<evidence type="ECO:0008006" key="24">
    <source>
        <dbReference type="Google" id="ProtNLM"/>
    </source>
</evidence>
<dbReference type="InterPro" id="IPR029260">
    <property type="entry name" value="DSPn"/>
</dbReference>
<dbReference type="SMART" id="SM00404">
    <property type="entry name" value="PTPc_motif"/>
    <property type="match status" value="1"/>
</dbReference>
<evidence type="ECO:0000256" key="1">
    <source>
        <dbReference type="ARBA" id="ARBA00004123"/>
    </source>
</evidence>
<evidence type="ECO:0000256" key="13">
    <source>
        <dbReference type="ARBA" id="ARBA00023242"/>
    </source>
</evidence>
<dbReference type="CDD" id="cd17657">
    <property type="entry name" value="CDC14_N"/>
    <property type="match status" value="1"/>
</dbReference>
<evidence type="ECO:0000256" key="6">
    <source>
        <dbReference type="ARBA" id="ARBA00022490"/>
    </source>
</evidence>
<dbReference type="EMBL" id="JAUCMX010000005">
    <property type="protein sequence ID" value="KAK3546217.1"/>
    <property type="molecule type" value="Genomic_DNA"/>
</dbReference>
<dbReference type="PROSITE" id="PS50056">
    <property type="entry name" value="TYR_PHOSPHATASE_2"/>
    <property type="match status" value="1"/>
</dbReference>
<dbReference type="Pfam" id="PF00782">
    <property type="entry name" value="DSPc"/>
    <property type="match status" value="1"/>
</dbReference>
<evidence type="ECO:0000256" key="2">
    <source>
        <dbReference type="ARBA" id="ARBA00004300"/>
    </source>
</evidence>
<dbReference type="FunFam" id="3.20.20.100:FF:000015">
    <property type="entry name" value="Oxidoreductase, aldo/keto reductase family"/>
    <property type="match status" value="1"/>
</dbReference>
<comment type="similarity">
    <text evidence="4">Belongs to the protein-tyrosine phosphatase family. Non-receptor class CDC14 subfamily.</text>
</comment>
<evidence type="ECO:0000256" key="7">
    <source>
        <dbReference type="ARBA" id="ARBA00022553"/>
    </source>
</evidence>
<dbReference type="Gene3D" id="3.20.20.100">
    <property type="entry name" value="NADP-dependent oxidoreductase domain"/>
    <property type="match status" value="1"/>
</dbReference>
<evidence type="ECO:0000313" key="23">
    <source>
        <dbReference type="Proteomes" id="UP001274896"/>
    </source>
</evidence>
<dbReference type="GO" id="GO:0060091">
    <property type="term" value="C:kinocilium"/>
    <property type="evidence" value="ECO:0007669"/>
    <property type="project" value="UniProtKB-SubCell"/>
</dbReference>
<feature type="region of interest" description="Disordered" evidence="19">
    <location>
        <begin position="511"/>
        <end position="532"/>
    </location>
</feature>
<keyword evidence="6" id="KW-0963">Cytoplasm</keyword>
<reference evidence="22" key="1">
    <citation type="submission" date="2023-06" db="EMBL/GenBank/DDBJ databases">
        <title>Male Hemibagrus guttatus genome.</title>
        <authorList>
            <person name="Bian C."/>
        </authorList>
    </citation>
    <scope>NUCLEOTIDE SEQUENCE</scope>
    <source>
        <strain evidence="22">Male_cb2023</strain>
        <tissue evidence="22">Muscle</tissue>
    </source>
</reference>
<feature type="domain" description="Tyrosine specific protein phosphatases" evidence="21">
    <location>
        <begin position="260"/>
        <end position="322"/>
    </location>
</feature>
<dbReference type="InterPro" id="IPR020422">
    <property type="entry name" value="TYR_PHOSPHATASE_DUAL_dom"/>
</dbReference>
<dbReference type="InterPro" id="IPR018170">
    <property type="entry name" value="Aldo/ket_reductase_CS"/>
</dbReference>
<keyword evidence="12" id="KW-0206">Cytoskeleton</keyword>
<dbReference type="GO" id="GO:0007605">
    <property type="term" value="P:sensory perception of sound"/>
    <property type="evidence" value="ECO:0007669"/>
    <property type="project" value="UniProtKB-ARBA"/>
</dbReference>
<evidence type="ECO:0000256" key="14">
    <source>
        <dbReference type="ARBA" id="ARBA00023273"/>
    </source>
</evidence>
<sequence>MAHESGVFGAAELIKDRLYFATLRGKPKSTANAHYFCTDDEFVYENFYADFGPLNLATVYRYCCKLNKKLKSFTLSRKRIIHYTSYDQHKRANAAFLIGAYAVIYLKRTPEEVYRALISGTNVSYLPFRDAAFGNCTYNLTILDCLQGIRKALQHGFFDFETFDVEEYEHYERVENGDFNWIVPGKLLAFSGPHPKSKIENGFPLHAPEAYFPYFRQHNVSDVVRLNRKMYEGSRFTDAGFAHHDLFFEDGGTPSDIIIRGFLHICETSEGAVAVHCKAGLGRTGTLIGCYLMKHYRFTAAEAIAWIRICRPGSVIGQQQNFLEEKQHSMWMDGDLYRSKQPRPRPYPERDLAYLISSLDDVSLSSSSLNTLSIDENDLMDNNMGLTQGDRLRALKCRRPLRSPSTLDGLRPIPGTIPPLKSSKAPPPFSGGLVTRRLARSPSSTGNLKSFKPSLARSLGNLYNLGDFVDAEDDDTSAPSYPALPPSLLPSGPPPLRFGFGYPIPSFQQEVNNNLNSPPAPAHRPARRGNFRPSNPPEFPFRACSRAAILVALSLHLATDFFPHTLHAYSSANQILAFVLFYFKKNSFHFEAAFCVSPMQHFPDVELSNGLKIPILGLGTSHVGGYSHDAVVYALQQCGIRHIDTAKRYGCEEALSKSIAESQVPRDDLWITTKLWPQDYGYQSAKEACRASCARLGVEYLDLYLMHWPDCGVPARSNRDVRAETWRALEEMYDEGLCRSIGVSNFLIRHLEEMKEDAGVMPHVNQVEFHPFQQPWQLVEFCRKAGVAFGGYSPLAKGQALNHPVILELAQKYGRNASQICIRWSIQNGIITIPKSTKPDRILEHCQVFGFALCEEDMQSIGRLHTDKKLIHLSYPLWNG</sequence>
<dbReference type="Pfam" id="PF00248">
    <property type="entry name" value="Aldo_ket_red"/>
    <property type="match status" value="1"/>
</dbReference>
<feature type="domain" description="Tyrosine-protein phosphatase" evidence="20">
    <location>
        <begin position="178"/>
        <end position="335"/>
    </location>
</feature>
<keyword evidence="10" id="KW-0904">Protein phosphatase</keyword>
<dbReference type="CDD" id="cd14499">
    <property type="entry name" value="CDC14_C"/>
    <property type="match status" value="1"/>
</dbReference>
<keyword evidence="9" id="KW-0378">Hydrolase</keyword>
<dbReference type="CDD" id="cd19135">
    <property type="entry name" value="AKR_CeZK1290-like"/>
    <property type="match status" value="1"/>
</dbReference>
<evidence type="ECO:0000256" key="10">
    <source>
        <dbReference type="ARBA" id="ARBA00022912"/>
    </source>
</evidence>
<dbReference type="GO" id="GO:0005813">
    <property type="term" value="C:centrosome"/>
    <property type="evidence" value="ECO:0007669"/>
    <property type="project" value="UniProtKB-SubCell"/>
</dbReference>
<gene>
    <name evidence="22" type="ORF">QTP70_025207</name>
</gene>
<dbReference type="FunFam" id="3.90.190.10:FF:000032">
    <property type="entry name" value="dual specificity protein phosphatase CDC14A isoform X1"/>
    <property type="match status" value="1"/>
</dbReference>
<dbReference type="PRINTS" id="PR00069">
    <property type="entry name" value="ALDKETRDTASE"/>
</dbReference>
<dbReference type="InterPro" id="IPR050561">
    <property type="entry name" value="PTP"/>
</dbReference>
<evidence type="ECO:0000256" key="9">
    <source>
        <dbReference type="ARBA" id="ARBA00022801"/>
    </source>
</evidence>
<keyword evidence="13" id="KW-0539">Nucleus</keyword>
<evidence type="ECO:0000256" key="8">
    <source>
        <dbReference type="ARBA" id="ARBA00022618"/>
    </source>
</evidence>
<dbReference type="InterPro" id="IPR044506">
    <property type="entry name" value="CDC14_C"/>
</dbReference>
<dbReference type="InterPro" id="IPR036812">
    <property type="entry name" value="NAD(P)_OxRdtase_dom_sf"/>
</dbReference>
<keyword evidence="15" id="KW-0131">Cell cycle</keyword>
<evidence type="ECO:0000256" key="16">
    <source>
        <dbReference type="ARBA" id="ARBA00037822"/>
    </source>
</evidence>
<evidence type="ECO:0000256" key="11">
    <source>
        <dbReference type="ARBA" id="ARBA00023002"/>
    </source>
</evidence>
<evidence type="ECO:0000256" key="3">
    <source>
        <dbReference type="ARBA" id="ARBA00004647"/>
    </source>
</evidence>
<dbReference type="InterPro" id="IPR016130">
    <property type="entry name" value="Tyr_Pase_AS"/>
</dbReference>
<dbReference type="Pfam" id="PF14671">
    <property type="entry name" value="DSPn"/>
    <property type="match status" value="1"/>
</dbReference>
<dbReference type="FunFam" id="3.90.190.10:FF:000006">
    <property type="entry name" value="Dual specificity protein phosphatase CDC14B"/>
    <property type="match status" value="1"/>
</dbReference>
<feature type="region of interest" description="Disordered" evidence="19">
    <location>
        <begin position="403"/>
        <end position="451"/>
    </location>
</feature>
<dbReference type="GO" id="GO:0005634">
    <property type="term" value="C:nucleus"/>
    <property type="evidence" value="ECO:0007669"/>
    <property type="project" value="UniProtKB-SubCell"/>
</dbReference>
<dbReference type="Gene3D" id="3.90.190.10">
    <property type="entry name" value="Protein tyrosine phosphatase superfamily"/>
    <property type="match status" value="2"/>
</dbReference>
<evidence type="ECO:0000313" key="22">
    <source>
        <dbReference type="EMBL" id="KAK3546217.1"/>
    </source>
</evidence>
<organism evidence="22 23">
    <name type="scientific">Hemibagrus guttatus</name>
    <dbReference type="NCBI Taxonomy" id="175788"/>
    <lineage>
        <taxon>Eukaryota</taxon>
        <taxon>Metazoa</taxon>
        <taxon>Chordata</taxon>
        <taxon>Craniata</taxon>
        <taxon>Vertebrata</taxon>
        <taxon>Euteleostomi</taxon>
        <taxon>Actinopterygii</taxon>
        <taxon>Neopterygii</taxon>
        <taxon>Teleostei</taxon>
        <taxon>Ostariophysi</taxon>
        <taxon>Siluriformes</taxon>
        <taxon>Bagridae</taxon>
        <taxon>Hemibagrus</taxon>
    </lineage>
</organism>
<evidence type="ECO:0000256" key="19">
    <source>
        <dbReference type="SAM" id="MobiDB-lite"/>
    </source>
</evidence>
<comment type="catalytic activity">
    <reaction evidence="17">
        <text>O-phospho-L-seryl-[protein] + H2O = L-seryl-[protein] + phosphate</text>
        <dbReference type="Rhea" id="RHEA:20629"/>
        <dbReference type="Rhea" id="RHEA-COMP:9863"/>
        <dbReference type="Rhea" id="RHEA-COMP:11604"/>
        <dbReference type="ChEBI" id="CHEBI:15377"/>
        <dbReference type="ChEBI" id="CHEBI:29999"/>
        <dbReference type="ChEBI" id="CHEBI:43474"/>
        <dbReference type="ChEBI" id="CHEBI:83421"/>
        <dbReference type="EC" id="3.1.3.16"/>
    </reaction>
</comment>
<name>A0AAE0R8Q7_9TELE</name>
<keyword evidence="7" id="KW-0597">Phosphoprotein</keyword>
<comment type="catalytic activity">
    <reaction evidence="18">
        <text>O-phospho-L-threonyl-[protein] + H2O = L-threonyl-[protein] + phosphate</text>
        <dbReference type="Rhea" id="RHEA:47004"/>
        <dbReference type="Rhea" id="RHEA-COMP:11060"/>
        <dbReference type="Rhea" id="RHEA-COMP:11605"/>
        <dbReference type="ChEBI" id="CHEBI:15377"/>
        <dbReference type="ChEBI" id="CHEBI:30013"/>
        <dbReference type="ChEBI" id="CHEBI:43474"/>
        <dbReference type="ChEBI" id="CHEBI:61977"/>
        <dbReference type="EC" id="3.1.3.16"/>
    </reaction>
</comment>
<proteinExistence type="inferred from homology"/>
<dbReference type="AlphaFoldDB" id="A0AAE0R8Q7"/>
<dbReference type="GO" id="GO:0000922">
    <property type="term" value="C:spindle pole"/>
    <property type="evidence" value="ECO:0007669"/>
    <property type="project" value="UniProtKB-SubCell"/>
</dbReference>
<dbReference type="GO" id="GO:0016491">
    <property type="term" value="F:oxidoreductase activity"/>
    <property type="evidence" value="ECO:0007669"/>
    <property type="project" value="UniProtKB-KW"/>
</dbReference>
<comment type="subcellular location">
    <subcellularLocation>
        <location evidence="16">Cell projection</location>
        <location evidence="16">Kinocilium</location>
    </subcellularLocation>
    <subcellularLocation>
        <location evidence="2">Cytoplasm</location>
        <location evidence="2">Cytoskeleton</location>
        <location evidence="2">Microtubule organizing center</location>
        <location evidence="2">Centrosome</location>
    </subcellularLocation>
    <subcellularLocation>
        <location evidence="3">Cytoplasm</location>
        <location evidence="3">Cytoskeleton</location>
        <location evidence="3">Spindle pole</location>
    </subcellularLocation>
    <subcellularLocation>
        <location evidence="1">Nucleus</location>
    </subcellularLocation>
</comment>
<dbReference type="InterPro" id="IPR003595">
    <property type="entry name" value="Tyr_Pase_cat"/>
</dbReference>
<keyword evidence="11" id="KW-0560">Oxidoreductase</keyword>
<evidence type="ECO:0000256" key="18">
    <source>
        <dbReference type="ARBA" id="ARBA00048336"/>
    </source>
</evidence>
<protein>
    <recommendedName>
        <fullName evidence="24">Protein-tyrosine-phosphatase</fullName>
    </recommendedName>
</protein>
<dbReference type="InterPro" id="IPR029021">
    <property type="entry name" value="Prot-tyrosine_phosphatase-like"/>
</dbReference>
<dbReference type="PROSITE" id="PS00062">
    <property type="entry name" value="ALDOKETO_REDUCTASE_2"/>
    <property type="match status" value="1"/>
</dbReference>
<evidence type="ECO:0000256" key="17">
    <source>
        <dbReference type="ARBA" id="ARBA00047761"/>
    </source>
</evidence>
<dbReference type="SUPFAM" id="SSF51430">
    <property type="entry name" value="NAD(P)-linked oxidoreductase"/>
    <property type="match status" value="1"/>
</dbReference>
<dbReference type="InterPro" id="IPR020471">
    <property type="entry name" value="AKR"/>
</dbReference>
<comment type="caution">
    <text evidence="22">The sequence shown here is derived from an EMBL/GenBank/DDBJ whole genome shotgun (WGS) entry which is preliminary data.</text>
</comment>
<dbReference type="Proteomes" id="UP001274896">
    <property type="component" value="Unassembled WGS sequence"/>
</dbReference>
<dbReference type="GO" id="GO:0004722">
    <property type="term" value="F:protein serine/threonine phosphatase activity"/>
    <property type="evidence" value="ECO:0007669"/>
    <property type="project" value="UniProtKB-EC"/>
</dbReference>
<keyword evidence="14" id="KW-0966">Cell projection</keyword>
<comment type="similarity">
    <text evidence="5">Belongs to the aldo/keto reductase family.</text>
</comment>
<evidence type="ECO:0000259" key="20">
    <source>
        <dbReference type="PROSITE" id="PS50054"/>
    </source>
</evidence>
<dbReference type="InterPro" id="IPR023210">
    <property type="entry name" value="NADP_OxRdtase_dom"/>
</dbReference>
<dbReference type="SMART" id="SM00195">
    <property type="entry name" value="DSPc"/>
    <property type="match status" value="1"/>
</dbReference>
<dbReference type="PROSITE" id="PS00383">
    <property type="entry name" value="TYR_PHOSPHATASE_1"/>
    <property type="match status" value="1"/>
</dbReference>
<keyword evidence="23" id="KW-1185">Reference proteome</keyword>
<evidence type="ECO:0000256" key="5">
    <source>
        <dbReference type="ARBA" id="ARBA00007905"/>
    </source>
</evidence>
<evidence type="ECO:0000256" key="15">
    <source>
        <dbReference type="ARBA" id="ARBA00023306"/>
    </source>
</evidence>
<dbReference type="InterPro" id="IPR000387">
    <property type="entry name" value="Tyr_Pase_dom"/>
</dbReference>
<dbReference type="PANTHER" id="PTHR23339">
    <property type="entry name" value="TYROSINE SPECIFIC PROTEIN PHOSPHATASE AND DUAL SPECIFICITY PROTEIN PHOSPHATASE"/>
    <property type="match status" value="1"/>
</dbReference>
<evidence type="ECO:0000259" key="21">
    <source>
        <dbReference type="PROSITE" id="PS50056"/>
    </source>
</evidence>
<dbReference type="SUPFAM" id="SSF52799">
    <property type="entry name" value="(Phosphotyrosine protein) phosphatases II"/>
    <property type="match status" value="2"/>
</dbReference>
<keyword evidence="8" id="KW-0132">Cell division</keyword>
<evidence type="ECO:0000256" key="12">
    <source>
        <dbReference type="ARBA" id="ARBA00023212"/>
    </source>
</evidence>
<dbReference type="GO" id="GO:0051301">
    <property type="term" value="P:cell division"/>
    <property type="evidence" value="ECO:0007669"/>
    <property type="project" value="UniProtKB-KW"/>
</dbReference>
<dbReference type="InterPro" id="IPR000340">
    <property type="entry name" value="Dual-sp_phosphatase_cat-dom"/>
</dbReference>
<accession>A0AAE0R8Q7</accession>
<evidence type="ECO:0000256" key="4">
    <source>
        <dbReference type="ARBA" id="ARBA00007315"/>
    </source>
</evidence>
<dbReference type="PROSITE" id="PS50054">
    <property type="entry name" value="TYR_PHOSPHATASE_DUAL"/>
    <property type="match status" value="1"/>
</dbReference>